<comment type="caution">
    <text evidence="2">The sequence shown here is derived from an EMBL/GenBank/DDBJ whole genome shotgun (WGS) entry which is preliminary data.</text>
</comment>
<dbReference type="EMBL" id="BMQV01000064">
    <property type="protein sequence ID" value="GGP69184.1"/>
    <property type="molecule type" value="Genomic_DNA"/>
</dbReference>
<gene>
    <name evidence="2" type="ORF">GCM10009409_37540</name>
</gene>
<evidence type="ECO:0000313" key="2">
    <source>
        <dbReference type="EMBL" id="GGP69184.1"/>
    </source>
</evidence>
<reference evidence="3" key="1">
    <citation type="journal article" date="2019" name="Int. J. Syst. Evol. Microbiol.">
        <title>The Global Catalogue of Microorganisms (GCM) 10K type strain sequencing project: providing services to taxonomists for standard genome sequencing and annotation.</title>
        <authorList>
            <consortium name="The Broad Institute Genomics Platform"/>
            <consortium name="The Broad Institute Genome Sequencing Center for Infectious Disease"/>
            <person name="Wu L."/>
            <person name="Ma J."/>
        </authorList>
    </citation>
    <scope>NUCLEOTIDE SEQUENCE [LARGE SCALE GENOMIC DNA]</scope>
    <source>
        <strain evidence="3">JCM 32304</strain>
    </source>
</reference>
<feature type="transmembrane region" description="Helical" evidence="1">
    <location>
        <begin position="6"/>
        <end position="24"/>
    </location>
</feature>
<protein>
    <submittedName>
        <fullName evidence="2">Uncharacterized protein</fullName>
    </submittedName>
</protein>
<keyword evidence="1" id="KW-0812">Transmembrane</keyword>
<proteinExistence type="predicted"/>
<sequence>MTTTILTVLFSSFLLPTLLLIFTLKSRYKEHATIINQHYRNAFLLNSHPLNTAINPLDNSGRIAICLKLTTWLSLFSGSDLSLRVQHLKECLETDKNIRIKIDNIGITNISMRCNDDEIQELFNNHLSNTLRFFFNIKLLTASSPESRKLLRTYKDDPSIYLDRDNGYYKDYLTISYR</sequence>
<evidence type="ECO:0000256" key="1">
    <source>
        <dbReference type="SAM" id="Phobius"/>
    </source>
</evidence>
<accession>A0ABQ2QBC3</accession>
<evidence type="ECO:0000313" key="3">
    <source>
        <dbReference type="Proteomes" id="UP000654367"/>
    </source>
</evidence>
<keyword evidence="1" id="KW-0472">Membrane</keyword>
<dbReference type="Proteomes" id="UP000654367">
    <property type="component" value="Unassembled WGS sequence"/>
</dbReference>
<organism evidence="2 3">
    <name type="scientific">Shewanella saliphila</name>
    <dbReference type="NCBI Taxonomy" id="2282698"/>
    <lineage>
        <taxon>Bacteria</taxon>
        <taxon>Pseudomonadati</taxon>
        <taxon>Pseudomonadota</taxon>
        <taxon>Gammaproteobacteria</taxon>
        <taxon>Alteromonadales</taxon>
        <taxon>Shewanellaceae</taxon>
        <taxon>Shewanella</taxon>
    </lineage>
</organism>
<name>A0ABQ2QBC3_9GAMM</name>
<dbReference type="RefSeq" id="WP_188923161.1">
    <property type="nucleotide sequence ID" value="NZ_BMQV01000064.1"/>
</dbReference>
<keyword evidence="1" id="KW-1133">Transmembrane helix</keyword>
<keyword evidence="3" id="KW-1185">Reference proteome</keyword>